<dbReference type="PROSITE" id="PS50977">
    <property type="entry name" value="HTH_TETR_2"/>
    <property type="match status" value="1"/>
</dbReference>
<evidence type="ECO:0000256" key="1">
    <source>
        <dbReference type="ARBA" id="ARBA00023125"/>
    </source>
</evidence>
<evidence type="ECO:0000259" key="3">
    <source>
        <dbReference type="PROSITE" id="PS50977"/>
    </source>
</evidence>
<dbReference type="RefSeq" id="WP_003641346.1">
    <property type="nucleotide sequence ID" value="NZ_AP018405.1"/>
</dbReference>
<dbReference type="Proteomes" id="UP000595466">
    <property type="component" value="Chromosome"/>
</dbReference>
<dbReference type="EMBL" id="CP066817">
    <property type="protein sequence ID" value="QQM60147.1"/>
    <property type="molecule type" value="Genomic_DNA"/>
</dbReference>
<dbReference type="AlphaFoldDB" id="A0AAX1K681"/>
<dbReference type="GO" id="GO:0003677">
    <property type="term" value="F:DNA binding"/>
    <property type="evidence" value="ECO:0007669"/>
    <property type="project" value="UniProtKB-UniRule"/>
</dbReference>
<sequence length="192" mass="21761">MMVKRRTLTQAKVLATANQLIESKGINGLTIRDLALVLDVRPQSIYNYVDSLSDLLDQVGLQFVQNVADRLTETISDVDGDEALMAFAQEFRAACNQHRGLAPLLLDLNDNLRIPRSRKAIVQLYQDMFKPLQLDDSARVENTLYRSTLFGFIIQEIGGFFKMQGTELDERFTKVMQLAIDQTHLPADKTKK</sequence>
<name>A0AAX1K681_LACPN</name>
<dbReference type="Gene3D" id="1.10.10.60">
    <property type="entry name" value="Homeodomain-like"/>
    <property type="match status" value="1"/>
</dbReference>
<gene>
    <name evidence="4" type="ORF">JH395_10445</name>
</gene>
<protein>
    <submittedName>
        <fullName evidence="4">TetR/AcrR family transcriptional regulator</fullName>
    </submittedName>
</protein>
<evidence type="ECO:0000256" key="2">
    <source>
        <dbReference type="PROSITE-ProRule" id="PRU00335"/>
    </source>
</evidence>
<dbReference type="SUPFAM" id="SSF46689">
    <property type="entry name" value="Homeodomain-like"/>
    <property type="match status" value="1"/>
</dbReference>
<keyword evidence="1 2" id="KW-0238">DNA-binding</keyword>
<reference evidence="4 5" key="1">
    <citation type="submission" date="2020-12" db="EMBL/GenBank/DDBJ databases">
        <title>Whole genome sequencing of Lactobacillus plantarum PC518.</title>
        <authorList>
            <person name="Guo Q."/>
        </authorList>
    </citation>
    <scope>NUCLEOTIDE SEQUENCE [LARGE SCALE GENOMIC DNA]</scope>
    <source>
        <strain evidence="4 5">PC518</strain>
    </source>
</reference>
<dbReference type="InterPro" id="IPR001647">
    <property type="entry name" value="HTH_TetR"/>
</dbReference>
<organism evidence="4 5">
    <name type="scientific">Lactiplantibacillus plantarum</name>
    <name type="common">Lactobacillus plantarum</name>
    <dbReference type="NCBI Taxonomy" id="1590"/>
    <lineage>
        <taxon>Bacteria</taxon>
        <taxon>Bacillati</taxon>
        <taxon>Bacillota</taxon>
        <taxon>Bacilli</taxon>
        <taxon>Lactobacillales</taxon>
        <taxon>Lactobacillaceae</taxon>
        <taxon>Lactiplantibacillus</taxon>
    </lineage>
</organism>
<proteinExistence type="predicted"/>
<accession>A0AAX1K681</accession>
<dbReference type="GeneID" id="77217619"/>
<feature type="DNA-binding region" description="H-T-H motif" evidence="2">
    <location>
        <begin position="30"/>
        <end position="49"/>
    </location>
</feature>
<feature type="domain" description="HTH tetR-type" evidence="3">
    <location>
        <begin position="7"/>
        <end position="67"/>
    </location>
</feature>
<dbReference type="Gene3D" id="1.10.357.10">
    <property type="entry name" value="Tetracycline Repressor, domain 2"/>
    <property type="match status" value="1"/>
</dbReference>
<evidence type="ECO:0000313" key="5">
    <source>
        <dbReference type="Proteomes" id="UP000595466"/>
    </source>
</evidence>
<evidence type="ECO:0000313" key="4">
    <source>
        <dbReference type="EMBL" id="QQM60147.1"/>
    </source>
</evidence>
<dbReference type="InterPro" id="IPR009057">
    <property type="entry name" value="Homeodomain-like_sf"/>
</dbReference>